<dbReference type="EMBL" id="AUPL01003185">
    <property type="protein sequence ID" value="ESL09102.1"/>
    <property type="molecule type" value="Genomic_DNA"/>
</dbReference>
<comment type="similarity">
    <text evidence="1 9">Belongs to the eukaryotic-type primase small subunit family.</text>
</comment>
<keyword evidence="12" id="KW-1185">Reference proteome</keyword>
<dbReference type="AlphaFoldDB" id="A0A061J755"/>
<evidence type="ECO:0000256" key="4">
    <source>
        <dbReference type="ARBA" id="ARBA00022679"/>
    </source>
</evidence>
<sequence length="481" mass="54851">MYICICHCCCCLFCHFIAFLVLVWVRSGNPIPFSAFLSSLAYPLWFLLGRLCLSRLPSPLVVGAARKMLDEVQLREFYEFVYPVELVTQWLSYKFAPVKKTDDAIDTDSSLAPLLSEDIAKKESRNIAAEGYLARREFCFTLLGDIFTRFRSYSSTAELRRDLIRCYPEKIDVGAVYTIRPNQKQSASSILPLERELVFDIDMSDYDSVRSCCSGKSICNYCWTWMACAAHVLRRILQEDFGFRYILPVFSGRRGIHLWVCDKRACKMHDDERSALVGYLTVVVPKASRQAVVADFVNGKPIHPTIRSVQSDIIDPAFTRLFLESSESNPNSVLHPRGASVVYSAIVAALKMGSRRDVEQRFLQHVPFEDGNILDWGYMVRALGDAAENVTAAAQLLVMYPRLDEHVTTRRDHLLKLPFCVHPGTASLCCPLEWDTLVSFDPLTDAPKLQEMLLNRHMDLKWLQPLKSMLQEMSLDPEEER</sequence>
<dbReference type="EC" id="2.7.7.-" evidence="9"/>
<evidence type="ECO:0000256" key="6">
    <source>
        <dbReference type="ARBA" id="ARBA00022705"/>
    </source>
</evidence>
<evidence type="ECO:0000256" key="10">
    <source>
        <dbReference type="SAM" id="Phobius"/>
    </source>
</evidence>
<name>A0A061J755_TRYRA</name>
<dbReference type="OrthoDB" id="19606at2759"/>
<dbReference type="GO" id="GO:0005658">
    <property type="term" value="C:alpha DNA polymerase:primase complex"/>
    <property type="evidence" value="ECO:0007669"/>
    <property type="project" value="UniProtKB-ARBA"/>
</dbReference>
<evidence type="ECO:0000256" key="5">
    <source>
        <dbReference type="ARBA" id="ARBA00022695"/>
    </source>
</evidence>
<dbReference type="SUPFAM" id="SSF56747">
    <property type="entry name" value="Prim-pol domain"/>
    <property type="match status" value="1"/>
</dbReference>
<keyword evidence="4 9" id="KW-0808">Transferase</keyword>
<dbReference type="GO" id="GO:0006269">
    <property type="term" value="P:DNA replication, synthesis of primer"/>
    <property type="evidence" value="ECO:0007669"/>
    <property type="project" value="UniProtKB-KW"/>
</dbReference>
<reference evidence="11 12" key="1">
    <citation type="submission" date="2013-07" db="EMBL/GenBank/DDBJ databases">
        <authorList>
            <person name="Stoco P.H."/>
            <person name="Wagner G."/>
            <person name="Gerber A."/>
            <person name="Zaha A."/>
            <person name="Thompson C."/>
            <person name="Bartholomeu D.C."/>
            <person name="Luckemeyer D.D."/>
            <person name="Bahia D."/>
            <person name="Loreto E."/>
            <person name="Prestes E.B."/>
            <person name="Lima F.M."/>
            <person name="Rodrigues-Luiz G."/>
            <person name="Vallejo G.A."/>
            <person name="Filho J.F."/>
            <person name="Monteiro K.M."/>
            <person name="Tyler K.M."/>
            <person name="de Almeida L.G."/>
            <person name="Ortiz M.F."/>
            <person name="Siervo M.A."/>
            <person name="de Moraes M.H."/>
            <person name="Cunha O.L."/>
            <person name="Mendonca-Neto R."/>
            <person name="Silva R."/>
            <person name="Teixeira S.M."/>
            <person name="Murta S.M."/>
            <person name="Sincero T.C."/>
            <person name="Mendes T.A."/>
            <person name="Urmenyi T.P."/>
            <person name="Silva V.G."/>
            <person name="da Rocha W.D."/>
            <person name="Andersson B."/>
            <person name="Romanha A.J."/>
            <person name="Steindel M."/>
            <person name="de Vasconcelos A.T."/>
            <person name="Grisard E.C."/>
        </authorList>
    </citation>
    <scope>NUCLEOTIDE SEQUENCE [LARGE SCALE GENOMIC DNA]</scope>
    <source>
        <strain evidence="11 12">SC58</strain>
    </source>
</reference>
<keyword evidence="10" id="KW-0812">Transmembrane</keyword>
<organism evidence="11 12">
    <name type="scientific">Trypanosoma rangeli SC58</name>
    <dbReference type="NCBI Taxonomy" id="429131"/>
    <lineage>
        <taxon>Eukaryota</taxon>
        <taxon>Discoba</taxon>
        <taxon>Euglenozoa</taxon>
        <taxon>Kinetoplastea</taxon>
        <taxon>Metakinetoplastina</taxon>
        <taxon>Trypanosomatida</taxon>
        <taxon>Trypanosomatidae</taxon>
        <taxon>Trypanosoma</taxon>
        <taxon>Herpetosoma</taxon>
    </lineage>
</organism>
<evidence type="ECO:0000256" key="9">
    <source>
        <dbReference type="RuleBase" id="RU003514"/>
    </source>
</evidence>
<keyword evidence="7" id="KW-0479">Metal-binding</keyword>
<proteinExistence type="inferred from homology"/>
<evidence type="ECO:0000256" key="8">
    <source>
        <dbReference type="ARBA" id="ARBA00023163"/>
    </source>
</evidence>
<dbReference type="NCBIfam" id="TIGR00335">
    <property type="entry name" value="primase_sml"/>
    <property type="match status" value="1"/>
</dbReference>
<keyword evidence="2 9" id="KW-0240">DNA-directed RNA polymerase</keyword>
<keyword evidence="5" id="KW-0548">Nucleotidyltransferase</keyword>
<keyword evidence="10" id="KW-0472">Membrane</keyword>
<evidence type="ECO:0000313" key="11">
    <source>
        <dbReference type="EMBL" id="ESL09102.1"/>
    </source>
</evidence>
<protein>
    <recommendedName>
        <fullName evidence="9">DNA primase</fullName>
        <ecNumber evidence="9">2.7.7.-</ecNumber>
    </recommendedName>
</protein>
<keyword evidence="8" id="KW-0804">Transcription</keyword>
<evidence type="ECO:0000256" key="1">
    <source>
        <dbReference type="ARBA" id="ARBA00009762"/>
    </source>
</evidence>
<keyword evidence="3 9" id="KW-0639">Primosome</keyword>
<dbReference type="GO" id="GO:0003899">
    <property type="term" value="F:DNA-directed RNA polymerase activity"/>
    <property type="evidence" value="ECO:0007669"/>
    <property type="project" value="InterPro"/>
</dbReference>
<keyword evidence="6 9" id="KW-0235">DNA replication</keyword>
<accession>A0A061J755</accession>
<dbReference type="Proteomes" id="UP000031737">
    <property type="component" value="Unassembled WGS sequence"/>
</dbReference>
<evidence type="ECO:0000313" key="12">
    <source>
        <dbReference type="Proteomes" id="UP000031737"/>
    </source>
</evidence>
<gene>
    <name evidence="11" type="ORF">TRSC58_03185</name>
</gene>
<dbReference type="InterPro" id="IPR014052">
    <property type="entry name" value="DNA_primase_ssu_euk/arc"/>
</dbReference>
<dbReference type="Pfam" id="PF01896">
    <property type="entry name" value="DNA_primase_S"/>
    <property type="match status" value="1"/>
</dbReference>
<dbReference type="PANTHER" id="PTHR10536">
    <property type="entry name" value="DNA PRIMASE SMALL SUBUNIT"/>
    <property type="match status" value="1"/>
</dbReference>
<dbReference type="GO" id="GO:0046872">
    <property type="term" value="F:metal ion binding"/>
    <property type="evidence" value="ECO:0007669"/>
    <property type="project" value="UniProtKB-KW"/>
</dbReference>
<feature type="transmembrane region" description="Helical" evidence="10">
    <location>
        <begin position="5"/>
        <end position="25"/>
    </location>
</feature>
<evidence type="ECO:0000256" key="7">
    <source>
        <dbReference type="ARBA" id="ARBA00022723"/>
    </source>
</evidence>
<dbReference type="Gene3D" id="3.90.920.10">
    <property type="entry name" value="DNA primase, PRIM domain"/>
    <property type="match status" value="1"/>
</dbReference>
<comment type="caution">
    <text evidence="11">The sequence shown here is derived from an EMBL/GenBank/DDBJ whole genome shotgun (WGS) entry which is preliminary data.</text>
</comment>
<dbReference type="InterPro" id="IPR002755">
    <property type="entry name" value="DNA_primase_S"/>
</dbReference>
<evidence type="ECO:0000256" key="3">
    <source>
        <dbReference type="ARBA" id="ARBA00022515"/>
    </source>
</evidence>
<dbReference type="CDD" id="cd04860">
    <property type="entry name" value="AE_Prim_S"/>
    <property type="match status" value="1"/>
</dbReference>
<dbReference type="VEuPathDB" id="TriTrypDB:TRSC58_03185"/>
<keyword evidence="10" id="KW-1133">Transmembrane helix</keyword>
<evidence type="ECO:0000256" key="2">
    <source>
        <dbReference type="ARBA" id="ARBA00022478"/>
    </source>
</evidence>